<accession>A0A0R2FLZ1</accession>
<dbReference type="InterPro" id="IPR027379">
    <property type="entry name" value="CLS_N"/>
</dbReference>
<keyword evidence="11 12" id="KW-1208">Phospholipid metabolism</keyword>
<dbReference type="STRING" id="1423730.FC75_GL000383"/>
<sequence>MSLLTIIILLVLLLNTIAAIFTVLRSVRDISTTWAWLLVLIFLPVIGFGIYLFAGRGLSTKKVHAIQTEYRRGTKAFVAMQKHANTHGRLLPAAVSSTAAKELTTLFLNTASAPVLGDNSVDLFFDGQKKFAQLFKDIEAAKDHVFVEYYTFYNDELGNQFRDLLIKKAKQGVAVKVLYDAWGSIGANKKFWAPLLATGAKVEAYFSSQHLITDFRLNYRLHRKIVVIDDAIGYIGGFNVGDQYVSRKKKFGFWRDTHLRIRGNTVYALKVQFLMDWNATVPDDQAEPYAIDVAPLSPENLATRHIHLGEAPMQIVASGPDSSAQQIKYGYVKMIASATKSIRLQTPYLIPDDTAMDALITAALAGIDVQVMVPDMPDHPFIFRATQYYANYLSRYGIKIYHYQNGFLHAKTLVIDDAIASVGSANFDIRSFKLNFEVNAFIYDAKIAQQLTAAFDEDVTHSQLLTPALIKEQGHWLRFKQYFSRLLSPIL</sequence>
<evidence type="ECO:0000313" key="15">
    <source>
        <dbReference type="EMBL" id="KRN25469.1"/>
    </source>
</evidence>
<dbReference type="RefSeq" id="WP_056988943.1">
    <property type="nucleotide sequence ID" value="NZ_AYZJ01000010.1"/>
</dbReference>
<evidence type="ECO:0000256" key="11">
    <source>
        <dbReference type="ARBA" id="ARBA00023264"/>
    </source>
</evidence>
<keyword evidence="16" id="KW-1185">Reference proteome</keyword>
<keyword evidence="5 12" id="KW-0812">Transmembrane</keyword>
<keyword evidence="7 12" id="KW-1133">Transmembrane helix</keyword>
<evidence type="ECO:0000256" key="4">
    <source>
        <dbReference type="ARBA" id="ARBA00022679"/>
    </source>
</evidence>
<feature type="active site" evidence="12">
    <location>
        <position position="409"/>
    </location>
</feature>
<dbReference type="PANTHER" id="PTHR21248">
    <property type="entry name" value="CARDIOLIPIN SYNTHASE"/>
    <property type="match status" value="1"/>
</dbReference>
<comment type="similarity">
    <text evidence="12">Belongs to the phospholipase D family. Cardiolipin synthase subfamily.</text>
</comment>
<keyword evidence="4 12" id="KW-0808">Transferase</keyword>
<comment type="caution">
    <text evidence="15">The sequence shown here is derived from an EMBL/GenBank/DDBJ whole genome shotgun (WGS) entry which is preliminary data.</text>
</comment>
<keyword evidence="9 12" id="KW-0472">Membrane</keyword>
<evidence type="ECO:0000256" key="1">
    <source>
        <dbReference type="ARBA" id="ARBA00004651"/>
    </source>
</evidence>
<reference evidence="15 16" key="1">
    <citation type="journal article" date="2015" name="Genome Announc.">
        <title>Expanding the biotechnology potential of lactobacilli through comparative genomics of 213 strains and associated genera.</title>
        <authorList>
            <person name="Sun Z."/>
            <person name="Harris H.M."/>
            <person name="McCann A."/>
            <person name="Guo C."/>
            <person name="Argimon S."/>
            <person name="Zhang W."/>
            <person name="Yang X."/>
            <person name="Jeffery I.B."/>
            <person name="Cooney J.C."/>
            <person name="Kagawa T.F."/>
            <person name="Liu W."/>
            <person name="Song Y."/>
            <person name="Salvetti E."/>
            <person name="Wrobel A."/>
            <person name="Rasinkangas P."/>
            <person name="Parkhill J."/>
            <person name="Rea M.C."/>
            <person name="O'Sullivan O."/>
            <person name="Ritari J."/>
            <person name="Douillard F.P."/>
            <person name="Paul Ross R."/>
            <person name="Yang R."/>
            <person name="Briner A.E."/>
            <person name="Felis G.E."/>
            <person name="de Vos W.M."/>
            <person name="Barrangou R."/>
            <person name="Klaenhammer T.R."/>
            <person name="Caufield P.W."/>
            <person name="Cui Y."/>
            <person name="Zhang H."/>
            <person name="O'Toole P.W."/>
        </authorList>
    </citation>
    <scope>NUCLEOTIDE SEQUENCE [LARGE SCALE GENOMIC DNA]</scope>
    <source>
        <strain evidence="15 16">DSM 22697</strain>
    </source>
</reference>
<organism evidence="15 16">
    <name type="scientific">Lacticaseibacillus camelliae DSM 22697 = JCM 13995</name>
    <dbReference type="NCBI Taxonomy" id="1423730"/>
    <lineage>
        <taxon>Bacteria</taxon>
        <taxon>Bacillati</taxon>
        <taxon>Bacillota</taxon>
        <taxon>Bacilli</taxon>
        <taxon>Lactobacillales</taxon>
        <taxon>Lactobacillaceae</taxon>
        <taxon>Lacticaseibacillus</taxon>
    </lineage>
</organism>
<feature type="active site" evidence="12">
    <location>
        <position position="416"/>
    </location>
</feature>
<dbReference type="GO" id="GO:0032049">
    <property type="term" value="P:cardiolipin biosynthetic process"/>
    <property type="evidence" value="ECO:0007669"/>
    <property type="project" value="UniProtKB-UniRule"/>
</dbReference>
<dbReference type="GO" id="GO:0008808">
    <property type="term" value="F:cardiolipin synthase activity"/>
    <property type="evidence" value="ECO:0007669"/>
    <property type="project" value="UniProtKB-UniRule"/>
</dbReference>
<keyword evidence="10 12" id="KW-0594">Phospholipid biosynthesis</keyword>
<gene>
    <name evidence="15" type="ORF">FC75_GL000383</name>
</gene>
<proteinExistence type="inferred from homology"/>
<dbReference type="PROSITE" id="PS50035">
    <property type="entry name" value="PLD"/>
    <property type="match status" value="2"/>
</dbReference>
<dbReference type="Pfam" id="PF13091">
    <property type="entry name" value="PLDc_2"/>
    <property type="match status" value="2"/>
</dbReference>
<feature type="domain" description="PLD phosphodiesterase" evidence="14">
    <location>
        <begin position="217"/>
        <end position="244"/>
    </location>
</feature>
<evidence type="ECO:0000256" key="10">
    <source>
        <dbReference type="ARBA" id="ARBA00023209"/>
    </source>
</evidence>
<dbReference type="InterPro" id="IPR025202">
    <property type="entry name" value="PLD-like_dom"/>
</dbReference>
<keyword evidence="2 12" id="KW-1003">Cell membrane</keyword>
<keyword evidence="6" id="KW-0677">Repeat</keyword>
<comment type="function">
    <text evidence="12">Catalyzes the reversible phosphatidyl group transfer from one phosphatidylglycerol molecule to another to form cardiolipin (CL) (diphosphatidylglycerol) and glycerol.</text>
</comment>
<evidence type="ECO:0000259" key="14">
    <source>
        <dbReference type="PROSITE" id="PS50035"/>
    </source>
</evidence>
<comment type="subcellular location">
    <subcellularLocation>
        <location evidence="1 12">Cell membrane</location>
        <topology evidence="1 12">Multi-pass membrane protein</topology>
    </subcellularLocation>
</comment>
<dbReference type="CDD" id="cd09112">
    <property type="entry name" value="PLDc_CLS_2"/>
    <property type="match status" value="1"/>
</dbReference>
<dbReference type="SUPFAM" id="SSF56024">
    <property type="entry name" value="Phospholipase D/nuclease"/>
    <property type="match status" value="2"/>
</dbReference>
<keyword evidence="3 12" id="KW-0444">Lipid biosynthesis</keyword>
<dbReference type="AlphaFoldDB" id="A0A0R2FLZ1"/>
<dbReference type="InterPro" id="IPR001736">
    <property type="entry name" value="PLipase_D/transphosphatidylase"/>
</dbReference>
<evidence type="ECO:0000256" key="12">
    <source>
        <dbReference type="HAMAP-Rule" id="MF_01916"/>
    </source>
</evidence>
<evidence type="ECO:0000256" key="9">
    <source>
        <dbReference type="ARBA" id="ARBA00023136"/>
    </source>
</evidence>
<evidence type="ECO:0000256" key="2">
    <source>
        <dbReference type="ARBA" id="ARBA00022475"/>
    </source>
</evidence>
<evidence type="ECO:0000256" key="3">
    <source>
        <dbReference type="ARBA" id="ARBA00022516"/>
    </source>
</evidence>
<feature type="transmembrane region" description="Helical" evidence="12">
    <location>
        <begin position="34"/>
        <end position="54"/>
    </location>
</feature>
<dbReference type="InterPro" id="IPR022924">
    <property type="entry name" value="Cardiolipin_synthase"/>
</dbReference>
<dbReference type="SMART" id="SM00155">
    <property type="entry name" value="PLDc"/>
    <property type="match status" value="2"/>
</dbReference>
<comment type="catalytic activity">
    <reaction evidence="12">
        <text>2 a 1,2-diacyl-sn-glycero-3-phospho-(1'-sn-glycerol) = a cardiolipin + glycerol</text>
        <dbReference type="Rhea" id="RHEA:31451"/>
        <dbReference type="ChEBI" id="CHEBI:17754"/>
        <dbReference type="ChEBI" id="CHEBI:62237"/>
        <dbReference type="ChEBI" id="CHEBI:64716"/>
    </reaction>
</comment>
<dbReference type="Gene3D" id="3.30.870.10">
    <property type="entry name" value="Endonuclease Chain A"/>
    <property type="match status" value="2"/>
</dbReference>
<dbReference type="GO" id="GO:0005886">
    <property type="term" value="C:plasma membrane"/>
    <property type="evidence" value="ECO:0007669"/>
    <property type="project" value="UniProtKB-SubCell"/>
</dbReference>
<evidence type="ECO:0000256" key="13">
    <source>
        <dbReference type="NCBIfam" id="TIGR04265"/>
    </source>
</evidence>
<dbReference type="Pfam" id="PF13396">
    <property type="entry name" value="PLDc_N"/>
    <property type="match status" value="1"/>
</dbReference>
<dbReference type="PANTHER" id="PTHR21248:SF22">
    <property type="entry name" value="PHOSPHOLIPASE D"/>
    <property type="match status" value="1"/>
</dbReference>
<feature type="active site" evidence="12">
    <location>
        <position position="222"/>
    </location>
</feature>
<evidence type="ECO:0000256" key="6">
    <source>
        <dbReference type="ARBA" id="ARBA00022737"/>
    </source>
</evidence>
<name>A0A0R2FLZ1_9LACO</name>
<evidence type="ECO:0000313" key="16">
    <source>
        <dbReference type="Proteomes" id="UP000050865"/>
    </source>
</evidence>
<keyword evidence="8 12" id="KW-0443">Lipid metabolism</keyword>
<dbReference type="Proteomes" id="UP000050865">
    <property type="component" value="Unassembled WGS sequence"/>
</dbReference>
<feature type="domain" description="PLD phosphodiesterase" evidence="14">
    <location>
        <begin position="404"/>
        <end position="431"/>
    </location>
</feature>
<evidence type="ECO:0000256" key="7">
    <source>
        <dbReference type="ARBA" id="ARBA00022989"/>
    </source>
</evidence>
<dbReference type="EMBL" id="AYZJ01000010">
    <property type="protein sequence ID" value="KRN25469.1"/>
    <property type="molecule type" value="Genomic_DNA"/>
</dbReference>
<dbReference type="CDD" id="cd09110">
    <property type="entry name" value="PLDc_CLS_1"/>
    <property type="match status" value="1"/>
</dbReference>
<dbReference type="InterPro" id="IPR030874">
    <property type="entry name" value="Cardiolipin_synth_Firmi"/>
</dbReference>
<dbReference type="HAMAP" id="MF_01916">
    <property type="entry name" value="Cardiolipin_synth_Cls"/>
    <property type="match status" value="1"/>
</dbReference>
<protein>
    <recommendedName>
        <fullName evidence="12 13">Cardiolipin synthase</fullName>
        <shortName evidence="12">CL synthase</shortName>
        <ecNumber evidence="12 13">2.7.8.-</ecNumber>
    </recommendedName>
</protein>
<feature type="active site" evidence="12">
    <location>
        <position position="224"/>
    </location>
</feature>
<dbReference type="EC" id="2.7.8.-" evidence="12 13"/>
<dbReference type="NCBIfam" id="TIGR04265">
    <property type="entry name" value="bac_cardiolipin"/>
    <property type="match status" value="1"/>
</dbReference>
<evidence type="ECO:0000256" key="5">
    <source>
        <dbReference type="ARBA" id="ARBA00022692"/>
    </source>
</evidence>
<dbReference type="PATRIC" id="fig|1423730.4.peg.402"/>
<evidence type="ECO:0000256" key="8">
    <source>
        <dbReference type="ARBA" id="ARBA00023098"/>
    </source>
</evidence>
<comment type="caution">
    <text evidence="12">Lacks conserved residue(s) required for the propagation of feature annotation.</text>
</comment>
<feature type="active site" evidence="12">
    <location>
        <position position="229"/>
    </location>
</feature>
<feature type="active site" evidence="12">
    <location>
        <position position="411"/>
    </location>
</feature>